<keyword evidence="2" id="KW-0472">Membrane</keyword>
<evidence type="ECO:0000313" key="4">
    <source>
        <dbReference type="EMBL" id="GGI80511.1"/>
    </source>
</evidence>
<dbReference type="CDD" id="cd01949">
    <property type="entry name" value="GGDEF"/>
    <property type="match status" value="1"/>
</dbReference>
<keyword evidence="2" id="KW-1133">Transmembrane helix</keyword>
<name>A0A917N9F2_9GAMM</name>
<dbReference type="InterPro" id="IPR000160">
    <property type="entry name" value="GGDEF_dom"/>
</dbReference>
<dbReference type="EMBL" id="BMPZ01000003">
    <property type="protein sequence ID" value="GGI80511.1"/>
    <property type="molecule type" value="Genomic_DNA"/>
</dbReference>
<reference evidence="4" key="1">
    <citation type="journal article" date="2014" name="Int. J. Syst. Evol. Microbiol.">
        <title>Complete genome sequence of Corynebacterium casei LMG S-19264T (=DSM 44701T), isolated from a smear-ripened cheese.</title>
        <authorList>
            <consortium name="US DOE Joint Genome Institute (JGI-PGF)"/>
            <person name="Walter F."/>
            <person name="Albersmeier A."/>
            <person name="Kalinowski J."/>
            <person name="Ruckert C."/>
        </authorList>
    </citation>
    <scope>NUCLEOTIDE SEQUENCE</scope>
    <source>
        <strain evidence="4">JCM 30804</strain>
    </source>
</reference>
<dbReference type="InterPro" id="IPR052163">
    <property type="entry name" value="DGC-Regulatory_Protein"/>
</dbReference>
<keyword evidence="5" id="KW-1185">Reference proteome</keyword>
<dbReference type="SUPFAM" id="SSF55073">
    <property type="entry name" value="Nucleotide cyclase"/>
    <property type="match status" value="1"/>
</dbReference>
<sequence>MNLLAMLLTFSGLIGLLFAIKPSYKICTLPEYRNSGWYLLFVMILFFIFGYLGFLWLLFKQSTGNYELVVAAIFAGGGMFVYAVTKMSKKTILSLQDIVKEKHYQSRHDMLTQLPNRTLFYEKADQLISQKVAKFSCLMLDLNDFKIINDTFGHARGDEVLQILAQRLMQTVPSEATPARIGGDELAVLLPKASAQEAFEIARSIQHAFKEDIECKDYKLGIGVSIGIVEYPDHGESKETLLKNADTAMYQAKYNDNNCQVFHKFL</sequence>
<evidence type="ECO:0000313" key="5">
    <source>
        <dbReference type="Proteomes" id="UP000613743"/>
    </source>
</evidence>
<comment type="caution">
    <text evidence="4">The sequence shown here is derived from an EMBL/GenBank/DDBJ whole genome shotgun (WGS) entry which is preliminary data.</text>
</comment>
<feature type="transmembrane region" description="Helical" evidence="2">
    <location>
        <begin position="66"/>
        <end position="85"/>
    </location>
</feature>
<comment type="cofactor">
    <cofactor evidence="1">
        <name>Mg(2+)</name>
        <dbReference type="ChEBI" id="CHEBI:18420"/>
    </cofactor>
</comment>
<evidence type="ECO:0000256" key="1">
    <source>
        <dbReference type="ARBA" id="ARBA00001946"/>
    </source>
</evidence>
<dbReference type="AlphaFoldDB" id="A0A917N9F2"/>
<dbReference type="FunFam" id="3.30.70.270:FF:000001">
    <property type="entry name" value="Diguanylate cyclase domain protein"/>
    <property type="match status" value="1"/>
</dbReference>
<proteinExistence type="predicted"/>
<dbReference type="Pfam" id="PF00990">
    <property type="entry name" value="GGDEF"/>
    <property type="match status" value="1"/>
</dbReference>
<keyword evidence="2" id="KW-0812">Transmembrane</keyword>
<protein>
    <recommendedName>
        <fullName evidence="3">GGDEF domain-containing protein</fullName>
    </recommendedName>
</protein>
<dbReference type="GO" id="GO:0003824">
    <property type="term" value="F:catalytic activity"/>
    <property type="evidence" value="ECO:0007669"/>
    <property type="project" value="UniProtKB-ARBA"/>
</dbReference>
<dbReference type="NCBIfam" id="TIGR00254">
    <property type="entry name" value="GGDEF"/>
    <property type="match status" value="1"/>
</dbReference>
<evidence type="ECO:0000256" key="2">
    <source>
        <dbReference type="SAM" id="Phobius"/>
    </source>
</evidence>
<dbReference type="PROSITE" id="PS50887">
    <property type="entry name" value="GGDEF"/>
    <property type="match status" value="1"/>
</dbReference>
<dbReference type="PANTHER" id="PTHR46663">
    <property type="entry name" value="DIGUANYLATE CYCLASE DGCT-RELATED"/>
    <property type="match status" value="1"/>
</dbReference>
<accession>A0A917N9F2</accession>
<dbReference type="Proteomes" id="UP000613743">
    <property type="component" value="Unassembled WGS sequence"/>
</dbReference>
<dbReference type="SMART" id="SM00267">
    <property type="entry name" value="GGDEF"/>
    <property type="match status" value="1"/>
</dbReference>
<dbReference type="RefSeq" id="WP_188919876.1">
    <property type="nucleotide sequence ID" value="NZ_BMPZ01000003.1"/>
</dbReference>
<feature type="transmembrane region" description="Helical" evidence="2">
    <location>
        <begin position="35"/>
        <end position="59"/>
    </location>
</feature>
<feature type="domain" description="GGDEF" evidence="3">
    <location>
        <begin position="133"/>
        <end position="264"/>
    </location>
</feature>
<gene>
    <name evidence="4" type="ORF">GCM10009332_17310</name>
</gene>
<dbReference type="Gene3D" id="3.30.70.270">
    <property type="match status" value="1"/>
</dbReference>
<reference evidence="4" key="2">
    <citation type="submission" date="2020-09" db="EMBL/GenBank/DDBJ databases">
        <authorList>
            <person name="Sun Q."/>
            <person name="Ohkuma M."/>
        </authorList>
    </citation>
    <scope>NUCLEOTIDE SEQUENCE</scope>
    <source>
        <strain evidence="4">JCM 30804</strain>
    </source>
</reference>
<evidence type="ECO:0000259" key="3">
    <source>
        <dbReference type="PROSITE" id="PS50887"/>
    </source>
</evidence>
<dbReference type="PANTHER" id="PTHR46663:SF2">
    <property type="entry name" value="GGDEF DOMAIN-CONTAINING PROTEIN"/>
    <property type="match status" value="1"/>
</dbReference>
<organism evidence="4 5">
    <name type="scientific">Shewanella gelidii</name>
    <dbReference type="NCBI Taxonomy" id="1642821"/>
    <lineage>
        <taxon>Bacteria</taxon>
        <taxon>Pseudomonadati</taxon>
        <taxon>Pseudomonadota</taxon>
        <taxon>Gammaproteobacteria</taxon>
        <taxon>Alteromonadales</taxon>
        <taxon>Shewanellaceae</taxon>
        <taxon>Shewanella</taxon>
    </lineage>
</organism>
<dbReference type="InterPro" id="IPR043128">
    <property type="entry name" value="Rev_trsase/Diguanyl_cyclase"/>
</dbReference>
<dbReference type="InterPro" id="IPR029787">
    <property type="entry name" value="Nucleotide_cyclase"/>
</dbReference>